<organism evidence="12 13">
    <name type="scientific">Epichloe bromicola</name>
    <dbReference type="NCBI Taxonomy" id="79588"/>
    <lineage>
        <taxon>Eukaryota</taxon>
        <taxon>Fungi</taxon>
        <taxon>Dikarya</taxon>
        <taxon>Ascomycota</taxon>
        <taxon>Pezizomycotina</taxon>
        <taxon>Sordariomycetes</taxon>
        <taxon>Hypocreomycetidae</taxon>
        <taxon>Hypocreales</taxon>
        <taxon>Clavicipitaceae</taxon>
        <taxon>Epichloe</taxon>
    </lineage>
</organism>
<evidence type="ECO:0000256" key="5">
    <source>
        <dbReference type="ARBA" id="ARBA00022737"/>
    </source>
</evidence>
<sequence>MMSSYEECGPSNHQRVPAAIAGAVAAFTVDVLVYPLDTIKTRYQSQDYLSAYGSSKQNAFALRGLYQGIGSVVLATLPAAGLFFSTYEQSKAVIGKSLPIHESLAHSSASAIAELASCLVLAPAEVIKQNAQMLRGDSGSPKGKTTTRGGSTSLQAFRHLAGKDTSRRLFTGYTALVARNLPFTALQFPIFEQLRSWAWKKKLGGRQDQTRGIVETGLIAGGSAGSAGAVAAFVTTPSDVVKTRMMLMAGSTHSGRETGMTHNKTNLGSWSVARTVYRERGPGGFFRGGLFRSGWTAIGSSLYLGTYDAAKVWMKRRKKAPAEDAGIL</sequence>
<accession>A0ABQ0CM48</accession>
<evidence type="ECO:0000256" key="10">
    <source>
        <dbReference type="RuleBase" id="RU000488"/>
    </source>
</evidence>
<keyword evidence="5" id="KW-0677">Repeat</keyword>
<keyword evidence="3 10" id="KW-0813">Transport</keyword>
<evidence type="ECO:0000256" key="6">
    <source>
        <dbReference type="ARBA" id="ARBA00022792"/>
    </source>
</evidence>
<dbReference type="InterPro" id="IPR018108">
    <property type="entry name" value="MCP_transmembrane"/>
</dbReference>
<dbReference type="EMBL" id="BAAFGZ010000076">
    <property type="protein sequence ID" value="GAB0134347.1"/>
    <property type="molecule type" value="Genomic_DNA"/>
</dbReference>
<feature type="repeat" description="Solcar" evidence="9">
    <location>
        <begin position="101"/>
        <end position="197"/>
    </location>
</feature>
<evidence type="ECO:0008006" key="14">
    <source>
        <dbReference type="Google" id="ProtNLM"/>
    </source>
</evidence>
<evidence type="ECO:0000313" key="12">
    <source>
        <dbReference type="EMBL" id="GAB0134347.1"/>
    </source>
</evidence>
<dbReference type="PROSITE" id="PS50920">
    <property type="entry name" value="SOLCAR"/>
    <property type="match status" value="3"/>
</dbReference>
<protein>
    <recommendedName>
        <fullName evidence="14">Mitochondrial carrier protein</fullName>
    </recommendedName>
</protein>
<name>A0ABQ0CM48_9HYPO</name>
<dbReference type="SUPFAM" id="SSF103506">
    <property type="entry name" value="Mitochondrial carrier"/>
    <property type="match status" value="1"/>
</dbReference>
<comment type="similarity">
    <text evidence="2 10">Belongs to the mitochondrial carrier (TC 2.A.29) family.</text>
</comment>
<reference evidence="13" key="1">
    <citation type="submission" date="2024-06" db="EMBL/GenBank/DDBJ databases">
        <title>Draft Genome Sequences of Epichloe bromicola Strains Isolated from Elymus ciliaris.</title>
        <authorList>
            <consortium name="Epichloe bromicola genome sequencing consortium"/>
            <person name="Miura A."/>
            <person name="Imano S."/>
            <person name="Ashida A."/>
            <person name="Sato I."/>
            <person name="Chiba S."/>
            <person name="Tanaka A."/>
            <person name="Camagna M."/>
            <person name="Takemoto D."/>
        </authorList>
    </citation>
    <scope>NUCLEOTIDE SEQUENCE [LARGE SCALE GENOMIC DNA]</scope>
    <source>
        <strain evidence="13">DP</strain>
    </source>
</reference>
<feature type="repeat" description="Solcar" evidence="9">
    <location>
        <begin position="13"/>
        <end position="93"/>
    </location>
</feature>
<evidence type="ECO:0000256" key="4">
    <source>
        <dbReference type="ARBA" id="ARBA00022692"/>
    </source>
</evidence>
<evidence type="ECO:0000256" key="2">
    <source>
        <dbReference type="ARBA" id="ARBA00006375"/>
    </source>
</evidence>
<gene>
    <name evidence="12" type="primary">g2724</name>
    <name evidence="12" type="ORF">EsDP_00002724</name>
</gene>
<keyword evidence="8 9" id="KW-0472">Membrane</keyword>
<keyword evidence="6" id="KW-0496">Mitochondrion</keyword>
<proteinExistence type="inferred from homology"/>
<keyword evidence="4 9" id="KW-0812">Transmembrane</keyword>
<keyword evidence="7 11" id="KW-1133">Transmembrane helix</keyword>
<keyword evidence="13" id="KW-1185">Reference proteome</keyword>
<feature type="transmembrane region" description="Helical" evidence="11">
    <location>
        <begin position="16"/>
        <end position="36"/>
    </location>
</feature>
<feature type="transmembrane region" description="Helical" evidence="11">
    <location>
        <begin position="64"/>
        <end position="84"/>
    </location>
</feature>
<evidence type="ECO:0000256" key="3">
    <source>
        <dbReference type="ARBA" id="ARBA00022448"/>
    </source>
</evidence>
<comment type="subcellular location">
    <subcellularLocation>
        <location evidence="1">Membrane</location>
        <topology evidence="1">Multi-pass membrane protein</topology>
    </subcellularLocation>
</comment>
<dbReference type="Proteomes" id="UP001562357">
    <property type="component" value="Unassembled WGS sequence"/>
</dbReference>
<evidence type="ECO:0000256" key="11">
    <source>
        <dbReference type="SAM" id="Phobius"/>
    </source>
</evidence>
<evidence type="ECO:0000256" key="1">
    <source>
        <dbReference type="ARBA" id="ARBA00004141"/>
    </source>
</evidence>
<dbReference type="PANTHER" id="PTHR45667">
    <property type="entry name" value="S-ADENOSYLMETHIONINE MITOCHONDRIAL CARRIER PROTEIN"/>
    <property type="match status" value="1"/>
</dbReference>
<dbReference type="Pfam" id="PF00153">
    <property type="entry name" value="Mito_carr"/>
    <property type="match status" value="3"/>
</dbReference>
<dbReference type="Gene3D" id="1.50.40.10">
    <property type="entry name" value="Mitochondrial carrier domain"/>
    <property type="match status" value="1"/>
</dbReference>
<evidence type="ECO:0000256" key="9">
    <source>
        <dbReference type="PROSITE-ProRule" id="PRU00282"/>
    </source>
</evidence>
<feature type="repeat" description="Solcar" evidence="9">
    <location>
        <begin position="215"/>
        <end position="313"/>
    </location>
</feature>
<keyword evidence="6" id="KW-0999">Mitochondrion inner membrane</keyword>
<evidence type="ECO:0000256" key="7">
    <source>
        <dbReference type="ARBA" id="ARBA00022989"/>
    </source>
</evidence>
<evidence type="ECO:0000313" key="13">
    <source>
        <dbReference type="Proteomes" id="UP001562357"/>
    </source>
</evidence>
<dbReference type="InterPro" id="IPR023395">
    <property type="entry name" value="MCP_dom_sf"/>
</dbReference>
<comment type="caution">
    <text evidence="12">The sequence shown here is derived from an EMBL/GenBank/DDBJ whole genome shotgun (WGS) entry which is preliminary data.</text>
</comment>
<evidence type="ECO:0000256" key="8">
    <source>
        <dbReference type="ARBA" id="ARBA00023136"/>
    </source>
</evidence>